<feature type="region of interest" description="Disordered" evidence="1">
    <location>
        <begin position="405"/>
        <end position="428"/>
    </location>
</feature>
<evidence type="ECO:0000313" key="2">
    <source>
        <dbReference type="EMBL" id="CAB5207254.1"/>
    </source>
</evidence>
<sequence>MTPKVKAPKAPKAPGQPAAPGAKKGKYQSKTGNAECSQAASLWQKAIRAGTSPGQQVYAKLAQCRASVRTNKQNASKVAAGSMKQSAATAVSNRSDKRITNDVATAKARKEKLKSLVQERANRQISTADRQKAMDVAAKVTGNQTSPSAGLKRLQKVAKPRAAKAAPAAAPSSTTPGGGVLNSPPPAVLAKIQANHTPKTRSRSLTPKQPIVPLNPPGFNQYAQSRSDAAALLRNLRATGRGAAAQDLRTAGRVAVTGRYGMHTTGEDVRNKTAGEILKSADWHKIGIQPVPKAPDKAAALVAKVRQSGNHAGNVRKAAMNRGFATAKRRFQGPDLPASIYAPRQLVEKVRGSKDHAWNRRQATNTQAIVSQGISARTGPQISSNVLQARQGASKAADLVARVRGSLGHQANRRKAQWNKNDATTKRTYQTGPQIPKMVLAGRKAAMTTAAKKASPGYVAPARKASSPKAQAQAAGLSPATANVVAAFAAKTSPKLSAAPVKIVPGSRGTPSHLGKSEFKGDIMDMIGMQGRASALMMNHGVAPDVAMASAQRMYERARQENMPVQNRMDRLRELTAQRAGSKYKESTNINPVLSSGVSMVQWHS</sequence>
<reference evidence="2" key="1">
    <citation type="submission" date="2020-05" db="EMBL/GenBank/DDBJ databases">
        <authorList>
            <person name="Chiriac C."/>
            <person name="Salcher M."/>
            <person name="Ghai R."/>
            <person name="Kavagutti S V."/>
        </authorList>
    </citation>
    <scope>NUCLEOTIDE SEQUENCE</scope>
</reference>
<protein>
    <submittedName>
        <fullName evidence="2">Uncharacterized protein</fullName>
    </submittedName>
</protein>
<feature type="non-terminal residue" evidence="2">
    <location>
        <position position="605"/>
    </location>
</feature>
<feature type="compositionally biased region" description="Low complexity" evidence="1">
    <location>
        <begin position="1"/>
        <end position="22"/>
    </location>
</feature>
<gene>
    <name evidence="2" type="ORF">UFOVP184_53</name>
</gene>
<dbReference type="EMBL" id="LR798229">
    <property type="protein sequence ID" value="CAB5207254.1"/>
    <property type="molecule type" value="Genomic_DNA"/>
</dbReference>
<feature type="compositionally biased region" description="Polar residues" evidence="1">
    <location>
        <begin position="418"/>
        <end position="428"/>
    </location>
</feature>
<evidence type="ECO:0000256" key="1">
    <source>
        <dbReference type="SAM" id="MobiDB-lite"/>
    </source>
</evidence>
<feature type="compositionally biased region" description="Basic residues" evidence="1">
    <location>
        <begin position="153"/>
        <end position="162"/>
    </location>
</feature>
<proteinExistence type="predicted"/>
<name>A0A6J7WI27_9CAUD</name>
<feature type="region of interest" description="Disordered" evidence="1">
    <location>
        <begin position="1"/>
        <end position="35"/>
    </location>
</feature>
<organism evidence="2">
    <name type="scientific">uncultured Caudovirales phage</name>
    <dbReference type="NCBI Taxonomy" id="2100421"/>
    <lineage>
        <taxon>Viruses</taxon>
        <taxon>Duplodnaviria</taxon>
        <taxon>Heunggongvirae</taxon>
        <taxon>Uroviricota</taxon>
        <taxon>Caudoviricetes</taxon>
        <taxon>Peduoviridae</taxon>
        <taxon>Maltschvirus</taxon>
        <taxon>Maltschvirus maltsch</taxon>
    </lineage>
</organism>
<feature type="region of interest" description="Disordered" evidence="1">
    <location>
        <begin position="143"/>
        <end position="186"/>
    </location>
</feature>
<accession>A0A6J7WI27</accession>